<comment type="similarity">
    <text evidence="3 14">Belongs to the very long-chain fatty acids dehydratase HACD family.</text>
</comment>
<evidence type="ECO:0000256" key="14">
    <source>
        <dbReference type="RuleBase" id="RU363109"/>
    </source>
</evidence>
<evidence type="ECO:0000256" key="10">
    <source>
        <dbReference type="ARBA" id="ARBA00023136"/>
    </source>
</evidence>
<dbReference type="Pfam" id="PF04387">
    <property type="entry name" value="PTPLA"/>
    <property type="match status" value="1"/>
</dbReference>
<evidence type="ECO:0000256" key="5">
    <source>
        <dbReference type="ARBA" id="ARBA00022516"/>
    </source>
</evidence>
<comment type="subcellular location">
    <subcellularLocation>
        <location evidence="14">Endoplasmic reticulum membrane</location>
        <topology evidence="14">Multi-pass membrane protein</topology>
    </subcellularLocation>
    <subcellularLocation>
        <location evidence="1">Membrane</location>
        <topology evidence="1">Multi-pass membrane protein</topology>
    </subcellularLocation>
</comment>
<evidence type="ECO:0000256" key="11">
    <source>
        <dbReference type="ARBA" id="ARBA00023160"/>
    </source>
</evidence>
<proteinExistence type="inferred from homology"/>
<sequence>MLTSKGGFAYNHGNPYLLLYNAASCGGWAYVLYITLLITCMKNGSSQDVYQEVEIPLKLVQTAAVLEVLHSAVGLVRSPVAITAMQVASRLWILWGILAPVPGPTTGGGIVLGEVGGFRLQLGLVTLLVAWGISEVIRYGFFALKELLGYVPYFAMWLRYTGFIVLYPMGVASELTLAYLALPTIKSSGSCSSGMTADLIS</sequence>
<keyword evidence="8 14" id="KW-1133">Transmembrane helix</keyword>
<evidence type="ECO:0000256" key="13">
    <source>
        <dbReference type="ARBA" id="ARBA00036671"/>
    </source>
</evidence>
<evidence type="ECO:0000256" key="12">
    <source>
        <dbReference type="ARBA" id="ARBA00023239"/>
    </source>
</evidence>
<comment type="caution">
    <text evidence="15">The sequence shown here is derived from an EMBL/GenBank/DDBJ whole genome shotgun (WGS) entry which is preliminary data.</text>
</comment>
<protein>
    <recommendedName>
        <fullName evidence="4 14">Very-long-chain (3R)-3-hydroxyacyl-CoA dehydratase</fullName>
        <ecNumber evidence="4 14">4.2.1.134</ecNumber>
    </recommendedName>
</protein>
<dbReference type="PANTHER" id="PTHR11035:SF3">
    <property type="entry name" value="VERY-LONG-CHAIN (3R)-3-HYDROXYACYL-COA DEHYDRATASE"/>
    <property type="match status" value="1"/>
</dbReference>
<keyword evidence="11 14" id="KW-0275">Fatty acid biosynthesis</keyword>
<keyword evidence="14" id="KW-0256">Endoplasmic reticulum</keyword>
<reference evidence="15" key="1">
    <citation type="submission" date="2017-08" db="EMBL/GenBank/DDBJ databases">
        <authorList>
            <person name="Polle J.E."/>
            <person name="Barry K."/>
            <person name="Cushman J."/>
            <person name="Schmutz J."/>
            <person name="Tran D."/>
            <person name="Hathwaick L.T."/>
            <person name="Yim W.C."/>
            <person name="Jenkins J."/>
            <person name="Mckie-Krisberg Z.M."/>
            <person name="Prochnik S."/>
            <person name="Lindquist E."/>
            <person name="Dockter R.B."/>
            <person name="Adam C."/>
            <person name="Molina H."/>
            <person name="Bunkerborg J."/>
            <person name="Jin E."/>
            <person name="Buchheim M."/>
            <person name="Magnuson J."/>
        </authorList>
    </citation>
    <scope>NUCLEOTIDE SEQUENCE</scope>
    <source>
        <strain evidence="15">CCAP 19/18</strain>
    </source>
</reference>
<comment type="function">
    <text evidence="14">Catalyzes the third of the four reactions of the long-chain fatty acids elongation cycle. This endoplasmic reticulum-bound enzymatic process, allows the addition of two carbons to the chain of long- and very long-chain fatty acids/VLCFAs per cycle. This enzyme catalyzes the dehydration of the 3-hydroxyacyl-CoA intermediate into trans-2,3-enoyl-CoA, within each cycle of fatty acid elongation. Thereby, it participates to the production of VLCFAs of different chain lengths that are involved in multiple biological processes as precursors of membrane lipids and lipid mediators.</text>
</comment>
<keyword evidence="6 14" id="KW-0812">Transmembrane</keyword>
<dbReference type="Proteomes" id="UP000815325">
    <property type="component" value="Unassembled WGS sequence"/>
</dbReference>
<comment type="catalytic activity">
    <reaction evidence="13 14">
        <text>a very-long-chain (3R)-3-hydroxyacyl-CoA = a very-long-chain (2E)-enoyl-CoA + H2O</text>
        <dbReference type="Rhea" id="RHEA:45812"/>
        <dbReference type="ChEBI" id="CHEBI:15377"/>
        <dbReference type="ChEBI" id="CHEBI:83728"/>
        <dbReference type="ChEBI" id="CHEBI:85440"/>
        <dbReference type="EC" id="4.2.1.134"/>
    </reaction>
</comment>
<keyword evidence="10 14" id="KW-0472">Membrane</keyword>
<evidence type="ECO:0000256" key="8">
    <source>
        <dbReference type="ARBA" id="ARBA00022989"/>
    </source>
</evidence>
<comment type="pathway">
    <text evidence="2 14">Lipid metabolism; fatty acid biosynthesis.</text>
</comment>
<evidence type="ECO:0000256" key="3">
    <source>
        <dbReference type="ARBA" id="ARBA00007811"/>
    </source>
</evidence>
<keyword evidence="7 14" id="KW-0276">Fatty acid metabolism</keyword>
<name>A0ABQ7GMT5_DUNSA</name>
<evidence type="ECO:0000256" key="9">
    <source>
        <dbReference type="ARBA" id="ARBA00023098"/>
    </source>
</evidence>
<keyword evidence="9 14" id="KW-0443">Lipid metabolism</keyword>
<keyword evidence="5 14" id="KW-0444">Lipid biosynthesis</keyword>
<evidence type="ECO:0000256" key="4">
    <source>
        <dbReference type="ARBA" id="ARBA00013122"/>
    </source>
</evidence>
<evidence type="ECO:0000256" key="1">
    <source>
        <dbReference type="ARBA" id="ARBA00004141"/>
    </source>
</evidence>
<feature type="transmembrane region" description="Helical" evidence="14">
    <location>
        <begin position="18"/>
        <end position="38"/>
    </location>
</feature>
<organism evidence="15 16">
    <name type="scientific">Dunaliella salina</name>
    <name type="common">Green alga</name>
    <name type="synonym">Protococcus salinus</name>
    <dbReference type="NCBI Taxonomy" id="3046"/>
    <lineage>
        <taxon>Eukaryota</taxon>
        <taxon>Viridiplantae</taxon>
        <taxon>Chlorophyta</taxon>
        <taxon>core chlorophytes</taxon>
        <taxon>Chlorophyceae</taxon>
        <taxon>CS clade</taxon>
        <taxon>Chlamydomonadales</taxon>
        <taxon>Dunaliellaceae</taxon>
        <taxon>Dunaliella</taxon>
    </lineage>
</organism>
<keyword evidence="16" id="KW-1185">Reference proteome</keyword>
<dbReference type="EC" id="4.2.1.134" evidence="4 14"/>
<feature type="transmembrane region" description="Helical" evidence="14">
    <location>
        <begin position="164"/>
        <end position="182"/>
    </location>
</feature>
<dbReference type="EMBL" id="MU069683">
    <property type="protein sequence ID" value="KAF5835920.1"/>
    <property type="molecule type" value="Genomic_DNA"/>
</dbReference>
<evidence type="ECO:0000256" key="6">
    <source>
        <dbReference type="ARBA" id="ARBA00022692"/>
    </source>
</evidence>
<dbReference type="InterPro" id="IPR007482">
    <property type="entry name" value="Tyr_Pase-like_PTPLA"/>
</dbReference>
<feature type="transmembrane region" description="Helical" evidence="14">
    <location>
        <begin position="124"/>
        <end position="144"/>
    </location>
</feature>
<accession>A0ABQ7GMT5</accession>
<comment type="caution">
    <text evidence="14">Lacks conserved residue(s) required for the propagation of feature annotation.</text>
</comment>
<feature type="transmembrane region" description="Helical" evidence="14">
    <location>
        <begin position="92"/>
        <end position="112"/>
    </location>
</feature>
<gene>
    <name evidence="15" type="ORF">DUNSADRAFT_6677</name>
</gene>
<evidence type="ECO:0000256" key="7">
    <source>
        <dbReference type="ARBA" id="ARBA00022832"/>
    </source>
</evidence>
<evidence type="ECO:0000313" key="15">
    <source>
        <dbReference type="EMBL" id="KAF5835920.1"/>
    </source>
</evidence>
<keyword evidence="12 14" id="KW-0456">Lyase</keyword>
<dbReference type="PANTHER" id="PTHR11035">
    <property type="entry name" value="VERY-LONG-CHAIN (3R)-3-HYDROXYACYL-COA DEHYDRATASE"/>
    <property type="match status" value="1"/>
</dbReference>
<evidence type="ECO:0000313" key="16">
    <source>
        <dbReference type="Proteomes" id="UP000815325"/>
    </source>
</evidence>
<evidence type="ECO:0000256" key="2">
    <source>
        <dbReference type="ARBA" id="ARBA00005194"/>
    </source>
</evidence>